<dbReference type="InterPro" id="IPR012334">
    <property type="entry name" value="Pectin_lyas_fold"/>
</dbReference>
<dbReference type="NCBIfam" id="TIGR04183">
    <property type="entry name" value="Por_Secre_tail"/>
    <property type="match status" value="1"/>
</dbReference>
<evidence type="ECO:0000256" key="7">
    <source>
        <dbReference type="ARBA" id="ARBA00023237"/>
    </source>
</evidence>
<keyword evidence="4" id="KW-0964">Secreted</keyword>
<dbReference type="SMART" id="SM00710">
    <property type="entry name" value="PbH1"/>
    <property type="match status" value="5"/>
</dbReference>
<dbReference type="SUPFAM" id="SSF51126">
    <property type="entry name" value="Pectin lyase-like"/>
    <property type="match status" value="2"/>
</dbReference>
<name>A0A532V1L1_UNCL8</name>
<dbReference type="Proteomes" id="UP000319619">
    <property type="component" value="Unassembled WGS sequence"/>
</dbReference>
<evidence type="ECO:0000256" key="8">
    <source>
        <dbReference type="SAM" id="Phobius"/>
    </source>
</evidence>
<dbReference type="AlphaFoldDB" id="A0A532V1L1"/>
<dbReference type="InterPro" id="IPR003368">
    <property type="entry name" value="POMP_repeat"/>
</dbReference>
<keyword evidence="7" id="KW-0998">Cell outer membrane</keyword>
<dbReference type="InterPro" id="IPR006626">
    <property type="entry name" value="PbH1"/>
</dbReference>
<keyword evidence="8" id="KW-1133">Transmembrane helix</keyword>
<evidence type="ECO:0000259" key="9">
    <source>
        <dbReference type="Pfam" id="PF18962"/>
    </source>
</evidence>
<dbReference type="Gene3D" id="2.160.20.10">
    <property type="entry name" value="Single-stranded right-handed beta-helix, Pectin lyase-like"/>
    <property type="match status" value="1"/>
</dbReference>
<keyword evidence="8" id="KW-0812">Transmembrane</keyword>
<dbReference type="InterPro" id="IPR026444">
    <property type="entry name" value="Secre_tail"/>
</dbReference>
<protein>
    <recommendedName>
        <fullName evidence="9">Secretion system C-terminal sorting domain-containing protein</fullName>
    </recommendedName>
</protein>
<dbReference type="GO" id="GO:0005576">
    <property type="term" value="C:extracellular region"/>
    <property type="evidence" value="ECO:0007669"/>
    <property type="project" value="UniProtKB-SubCell"/>
</dbReference>
<dbReference type="Pfam" id="PF02415">
    <property type="entry name" value="Chlam_PMP"/>
    <property type="match status" value="1"/>
</dbReference>
<evidence type="ECO:0000256" key="5">
    <source>
        <dbReference type="ARBA" id="ARBA00022729"/>
    </source>
</evidence>
<dbReference type="InterPro" id="IPR011050">
    <property type="entry name" value="Pectin_lyase_fold/virulence"/>
</dbReference>
<comment type="caution">
    <text evidence="10">The sequence shown here is derived from an EMBL/GenBank/DDBJ whole genome shotgun (WGS) entry which is preliminary data.</text>
</comment>
<evidence type="ECO:0000313" key="11">
    <source>
        <dbReference type="Proteomes" id="UP000319619"/>
    </source>
</evidence>
<keyword evidence="6 8" id="KW-0472">Membrane</keyword>
<sequence>MKAQLDSYSEMRCIWMCLFSIKVEKHVNNNQEAQMKKYLFMLIAVTVCMTCVGVSYATNVTGPVYGNWTSSGSPYNVIGNINVPTDSTLTIAAGVDVIFQGYFKFMVDSNATLLACGVEGDSVTFTTVLDSGWHSIRYSNASPACSLLYCILENGRATAGTGSDLNGGAIYCSNTDPYISDCSIRFCSASNNGGGIYLSYSDPWIINTTIYEAAATNGGGIYCTDSYPFISHCDINNCLASTLVGWGGGICCLSNSDATIAETKINDNLAKLGGGIFIGDCNTTVADCIINENWAVNSGGGIYCSGYSPFIYGNTIIENIAYNLNGGGIYCTGFTPWIEANIISQNAAGVDGGGIYCSFADPIIDFNEIARNQAGSVVAAGNGGGLYCTGCPITNSLNKNTFFGNLAFLGQGGGIYLTSSNILVKNSIFWANTDLAGFTQIMIGPASTLIVTFSDLQGGWPGPGNIGLYPAFVDTNWNDYRLQWSSPCIDSGDPNPIYNDPDVTRADMGCYFFEQFNPVRILLTPHTTTYSISIPASGSSFNYTIWATNIDTVTHLTNIWCDATKPNSVVTPPLLGPVNVNISGGVIVSRVRTQNVPPLAPVGTYTFNAYAVVGANTSIDQFKFEKTITHHAGDGSAGWTNWGESFEAESGSCVNQVDISEMCHLNQNYPNPFNPTTVLSYKLQDASLVKLSVYDISGRLVTTLVNGWRDEGVHEVTFDGSGLSSGIYVYRLSAEGLTASGKMVLVK</sequence>
<dbReference type="Gene3D" id="2.60.40.4070">
    <property type="match status" value="1"/>
</dbReference>
<dbReference type="PANTHER" id="PTHR11319:SF35">
    <property type="entry name" value="OUTER MEMBRANE PROTEIN PMPC-RELATED"/>
    <property type="match status" value="1"/>
</dbReference>
<reference evidence="10 11" key="1">
    <citation type="submission" date="2017-06" db="EMBL/GenBank/DDBJ databases">
        <title>Novel microbial phyla capable of carbon fixation and sulfur reduction in deep-sea sediments.</title>
        <authorList>
            <person name="Huang J."/>
            <person name="Baker B."/>
            <person name="Wang Y."/>
        </authorList>
    </citation>
    <scope>NUCLEOTIDE SEQUENCE [LARGE SCALE GENOMIC DNA]</scope>
    <source>
        <strain evidence="10">B3_LCP</strain>
    </source>
</reference>
<keyword evidence="5" id="KW-0732">Signal</keyword>
<evidence type="ECO:0000256" key="4">
    <source>
        <dbReference type="ARBA" id="ARBA00022525"/>
    </source>
</evidence>
<feature type="transmembrane region" description="Helical" evidence="8">
    <location>
        <begin position="38"/>
        <end position="57"/>
    </location>
</feature>
<feature type="domain" description="Secretion system C-terminal sorting" evidence="9">
    <location>
        <begin position="669"/>
        <end position="743"/>
    </location>
</feature>
<proteinExistence type="predicted"/>
<accession>A0A532V1L1</accession>
<dbReference type="PANTHER" id="PTHR11319">
    <property type="entry name" value="G PROTEIN-COUPLED RECEPTOR-RELATED"/>
    <property type="match status" value="1"/>
</dbReference>
<evidence type="ECO:0000256" key="3">
    <source>
        <dbReference type="ARBA" id="ARBA00004613"/>
    </source>
</evidence>
<evidence type="ECO:0000256" key="2">
    <source>
        <dbReference type="ARBA" id="ARBA00004442"/>
    </source>
</evidence>
<evidence type="ECO:0000256" key="1">
    <source>
        <dbReference type="ARBA" id="ARBA00004196"/>
    </source>
</evidence>
<evidence type="ECO:0000313" key="10">
    <source>
        <dbReference type="EMBL" id="TKJ41085.1"/>
    </source>
</evidence>
<evidence type="ECO:0000256" key="6">
    <source>
        <dbReference type="ARBA" id="ARBA00023136"/>
    </source>
</evidence>
<organism evidence="10 11">
    <name type="scientific">candidate division LCP-89 bacterium B3_LCP</name>
    <dbReference type="NCBI Taxonomy" id="2012998"/>
    <lineage>
        <taxon>Bacteria</taxon>
        <taxon>Pseudomonadati</taxon>
        <taxon>Bacteria division LCP-89</taxon>
    </lineage>
</organism>
<dbReference type="Pfam" id="PF18962">
    <property type="entry name" value="Por_Secre_tail"/>
    <property type="match status" value="1"/>
</dbReference>
<dbReference type="GO" id="GO:0009279">
    <property type="term" value="C:cell outer membrane"/>
    <property type="evidence" value="ECO:0007669"/>
    <property type="project" value="UniProtKB-SubCell"/>
</dbReference>
<gene>
    <name evidence="10" type="ORF">CEE37_05305</name>
</gene>
<dbReference type="EMBL" id="NJBN01000003">
    <property type="protein sequence ID" value="TKJ41085.1"/>
    <property type="molecule type" value="Genomic_DNA"/>
</dbReference>
<comment type="subcellular location">
    <subcellularLocation>
        <location evidence="1">Cell envelope</location>
    </subcellularLocation>
    <subcellularLocation>
        <location evidence="2">Cell outer membrane</location>
    </subcellularLocation>
    <subcellularLocation>
        <location evidence="3">Secreted</location>
    </subcellularLocation>
</comment>